<protein>
    <submittedName>
        <fullName evidence="3">DUF1002 domain-containing protein</fullName>
    </submittedName>
</protein>
<gene>
    <name evidence="3" type="ORF">Q5761_01560</name>
</gene>
<evidence type="ECO:0000313" key="3">
    <source>
        <dbReference type="EMBL" id="WPD19385.1"/>
    </source>
</evidence>
<dbReference type="Proteomes" id="UP001304683">
    <property type="component" value="Chromosome"/>
</dbReference>
<keyword evidence="4" id="KW-1185">Reference proteome</keyword>
<feature type="signal peptide" evidence="2">
    <location>
        <begin position="1"/>
        <end position="35"/>
    </location>
</feature>
<evidence type="ECO:0000313" key="4">
    <source>
        <dbReference type="Proteomes" id="UP001304683"/>
    </source>
</evidence>
<dbReference type="EMBL" id="CP132508">
    <property type="protein sequence ID" value="WPD19385.1"/>
    <property type="molecule type" value="Genomic_DNA"/>
</dbReference>
<feature type="region of interest" description="Disordered" evidence="1">
    <location>
        <begin position="37"/>
        <end position="84"/>
    </location>
</feature>
<proteinExistence type="predicted"/>
<feature type="chain" id="PRO_5047352929" evidence="2">
    <location>
        <begin position="36"/>
        <end position="353"/>
    </location>
</feature>
<name>A0ABZ0QSJ6_9FIRM</name>
<keyword evidence="2" id="KW-0732">Signal</keyword>
<sequence>MRSKGKNRWRHWVWLALTLVLVASFVLMTLAPALAAGSESGPAAGTAAASGGAGRPAGQAGADGNAAGGAEGDAESAAAEGTAPTERTVVVLGADLTPSQRQEVLRLLGLDPATWDGEPLVLTHQEEVTLVGDYVPREQLGSRAISSVRVEPAAPGSGIRVETKHITWVPPEMYAEALATAGVKDAVVYVAAPFDVSGTAALAGIYKAYEISAGTTLDAERKDLGAQEIGVMVRIAQEIGSPEKASQFLSLLKERMAEHPPTSRDEILALIRQLEQDLGIQLSDALREELATLVEKLRDAGIDWQAVTAQLQQVREQVNRFLGEDTPIIRDFFNRVWDWVLQVVDAIRSWFGQ</sequence>
<feature type="compositionally biased region" description="Low complexity" evidence="1">
    <location>
        <begin position="37"/>
        <end position="65"/>
    </location>
</feature>
<reference evidence="3 4" key="1">
    <citation type="submission" date="2023-08" db="EMBL/GenBank/DDBJ databases">
        <title>Genome sequence of Thermaerobacter compostii strain Ins1, a spore-forming filamentous bacterium isolated from a deep geothermal reservoir.</title>
        <authorList>
            <person name="Bregnard D."/>
            <person name="Gonzalez D."/>
            <person name="Junier P."/>
        </authorList>
    </citation>
    <scope>NUCLEOTIDE SEQUENCE [LARGE SCALE GENOMIC DNA]</scope>
    <source>
        <strain evidence="3 4">Ins1</strain>
    </source>
</reference>
<accession>A0ABZ0QSJ6</accession>
<dbReference type="RefSeq" id="WP_318750923.1">
    <property type="nucleotide sequence ID" value="NZ_CP132508.1"/>
</dbReference>
<organism evidence="3 4">
    <name type="scientific">Thermaerobacter composti</name>
    <dbReference type="NCBI Taxonomy" id="554949"/>
    <lineage>
        <taxon>Bacteria</taxon>
        <taxon>Bacillati</taxon>
        <taxon>Bacillota</taxon>
        <taxon>Clostridia</taxon>
        <taxon>Eubacteriales</taxon>
        <taxon>Clostridiales Family XVII. Incertae Sedis</taxon>
        <taxon>Thermaerobacter</taxon>
    </lineage>
</organism>
<evidence type="ECO:0000256" key="2">
    <source>
        <dbReference type="SAM" id="SignalP"/>
    </source>
</evidence>
<dbReference type="Pfam" id="PF06207">
    <property type="entry name" value="DUF1002"/>
    <property type="match status" value="1"/>
</dbReference>
<dbReference type="InterPro" id="IPR009343">
    <property type="entry name" value="DUF1002"/>
</dbReference>
<evidence type="ECO:0000256" key="1">
    <source>
        <dbReference type="SAM" id="MobiDB-lite"/>
    </source>
</evidence>